<comment type="caution">
    <text evidence="3">The sequence shown here is derived from an EMBL/GenBank/DDBJ whole genome shotgun (WGS) entry which is preliminary data.</text>
</comment>
<dbReference type="EMBL" id="AVOT02010846">
    <property type="protein sequence ID" value="MBW0490972.1"/>
    <property type="molecule type" value="Genomic_DNA"/>
</dbReference>
<dbReference type="AlphaFoldDB" id="A0A9Q3CW79"/>
<evidence type="ECO:0000256" key="2">
    <source>
        <dbReference type="SAM" id="MobiDB-lite"/>
    </source>
</evidence>
<evidence type="ECO:0000313" key="4">
    <source>
        <dbReference type="Proteomes" id="UP000765509"/>
    </source>
</evidence>
<organism evidence="3 4">
    <name type="scientific">Austropuccinia psidii MF-1</name>
    <dbReference type="NCBI Taxonomy" id="1389203"/>
    <lineage>
        <taxon>Eukaryota</taxon>
        <taxon>Fungi</taxon>
        <taxon>Dikarya</taxon>
        <taxon>Basidiomycota</taxon>
        <taxon>Pucciniomycotina</taxon>
        <taxon>Pucciniomycetes</taxon>
        <taxon>Pucciniales</taxon>
        <taxon>Sphaerophragmiaceae</taxon>
        <taxon>Austropuccinia</taxon>
    </lineage>
</organism>
<keyword evidence="4" id="KW-1185">Reference proteome</keyword>
<gene>
    <name evidence="3" type="ORF">O181_030687</name>
</gene>
<dbReference type="Proteomes" id="UP000765509">
    <property type="component" value="Unassembled WGS sequence"/>
</dbReference>
<feature type="coiled-coil region" evidence="1">
    <location>
        <begin position="45"/>
        <end position="72"/>
    </location>
</feature>
<protein>
    <submittedName>
        <fullName evidence="3">Uncharacterized protein</fullName>
    </submittedName>
</protein>
<feature type="compositionally biased region" description="Basic and acidic residues" evidence="2">
    <location>
        <begin position="19"/>
        <end position="36"/>
    </location>
</feature>
<feature type="region of interest" description="Disordered" evidence="2">
    <location>
        <begin position="17"/>
        <end position="37"/>
    </location>
</feature>
<keyword evidence="1" id="KW-0175">Coiled coil</keyword>
<sequence>MAIEDPEKRLALELSGMIQKDEGESPQKKFKMDLKPPEANSSIIAEDYFNLFQEETRKFDELENERSVITQDKIDQVWDRDIKKGIRQRMEILPEGRFVEPEEDLKLYQQNNGNWENKYKQRRRFEDLEEGELSENTQRLAGISILEEFNDAYEQIFCFSNISLSSSADSFNQNQGIGSRLTNDSQNQNGIQEDVPQYEGEEDYVILPMITFEELYYYDLDSPII</sequence>
<name>A0A9Q3CW79_9BASI</name>
<reference evidence="3" key="1">
    <citation type="submission" date="2021-03" db="EMBL/GenBank/DDBJ databases">
        <title>Draft genome sequence of rust myrtle Austropuccinia psidii MF-1, a brazilian biotype.</title>
        <authorList>
            <person name="Quecine M.C."/>
            <person name="Pachon D.M.R."/>
            <person name="Bonatelli M.L."/>
            <person name="Correr F.H."/>
            <person name="Franceschini L.M."/>
            <person name="Leite T.F."/>
            <person name="Margarido G.R.A."/>
            <person name="Almeida C.A."/>
            <person name="Ferrarezi J.A."/>
            <person name="Labate C.A."/>
        </authorList>
    </citation>
    <scope>NUCLEOTIDE SEQUENCE</scope>
    <source>
        <strain evidence="3">MF-1</strain>
    </source>
</reference>
<accession>A0A9Q3CW79</accession>
<evidence type="ECO:0000256" key="1">
    <source>
        <dbReference type="SAM" id="Coils"/>
    </source>
</evidence>
<evidence type="ECO:0000313" key="3">
    <source>
        <dbReference type="EMBL" id="MBW0490972.1"/>
    </source>
</evidence>
<proteinExistence type="predicted"/>